<gene>
    <name evidence="10 11" type="primary">plsY</name>
    <name evidence="11" type="ORF">ENK44_06255</name>
</gene>
<protein>
    <recommendedName>
        <fullName evidence="10">Glycerol-3-phosphate acyltransferase</fullName>
    </recommendedName>
    <alternativeName>
        <fullName evidence="10">Acyl-PO4 G3P acyltransferase</fullName>
    </alternativeName>
    <alternativeName>
        <fullName evidence="10">Acyl-phosphate--glycerol-3-phosphate acyltransferase</fullName>
    </alternativeName>
    <alternativeName>
        <fullName evidence="10">G3P acyltransferase</fullName>
        <shortName evidence="10">GPAT</shortName>
        <ecNumber evidence="10">2.3.1.275</ecNumber>
    </alternativeName>
    <alternativeName>
        <fullName evidence="10">Lysophosphatidic acid synthase</fullName>
        <shortName evidence="10">LPA synthase</shortName>
    </alternativeName>
</protein>
<dbReference type="Pfam" id="PF02660">
    <property type="entry name" value="G3P_acyltransf"/>
    <property type="match status" value="1"/>
</dbReference>
<evidence type="ECO:0000256" key="10">
    <source>
        <dbReference type="HAMAP-Rule" id="MF_01043"/>
    </source>
</evidence>
<dbReference type="EMBL" id="DRQG01000060">
    <property type="protein sequence ID" value="HGY55280.1"/>
    <property type="molecule type" value="Genomic_DNA"/>
</dbReference>
<keyword evidence="1 10" id="KW-1003">Cell membrane</keyword>
<comment type="pathway">
    <text evidence="10">Lipid metabolism; phospholipid metabolism.</text>
</comment>
<proteinExistence type="inferred from homology"/>
<dbReference type="InterPro" id="IPR003811">
    <property type="entry name" value="G3P_acylTferase_PlsY"/>
</dbReference>
<comment type="subcellular location">
    <subcellularLocation>
        <location evidence="10">Cell membrane</location>
        <topology evidence="10">Multi-pass membrane protein</topology>
    </subcellularLocation>
</comment>
<feature type="transmembrane region" description="Helical" evidence="10">
    <location>
        <begin position="83"/>
        <end position="107"/>
    </location>
</feature>
<dbReference type="GO" id="GO:0005886">
    <property type="term" value="C:plasma membrane"/>
    <property type="evidence" value="ECO:0007669"/>
    <property type="project" value="UniProtKB-SubCell"/>
</dbReference>
<dbReference type="GO" id="GO:0043772">
    <property type="term" value="F:acyl-phosphate glycerol-3-phosphate acyltransferase activity"/>
    <property type="evidence" value="ECO:0007669"/>
    <property type="project" value="UniProtKB-UniRule"/>
</dbReference>
<feature type="transmembrane region" description="Helical" evidence="10">
    <location>
        <begin position="174"/>
        <end position="190"/>
    </location>
</feature>
<dbReference type="HAMAP" id="MF_01043">
    <property type="entry name" value="PlsY"/>
    <property type="match status" value="1"/>
</dbReference>
<evidence type="ECO:0000256" key="7">
    <source>
        <dbReference type="ARBA" id="ARBA00023136"/>
    </source>
</evidence>
<evidence type="ECO:0000256" key="5">
    <source>
        <dbReference type="ARBA" id="ARBA00022989"/>
    </source>
</evidence>
<dbReference type="PANTHER" id="PTHR30309">
    <property type="entry name" value="INNER MEMBRANE PROTEIN YGIH"/>
    <property type="match status" value="1"/>
</dbReference>
<evidence type="ECO:0000256" key="3">
    <source>
        <dbReference type="ARBA" id="ARBA00022679"/>
    </source>
</evidence>
<evidence type="ECO:0000256" key="1">
    <source>
        <dbReference type="ARBA" id="ARBA00022475"/>
    </source>
</evidence>
<accession>A0A7V4WUJ9</accession>
<dbReference type="EC" id="2.3.1.275" evidence="10"/>
<reference evidence="11" key="1">
    <citation type="journal article" date="2020" name="mSystems">
        <title>Genome- and Community-Level Interaction Insights into Carbon Utilization and Element Cycling Functions of Hydrothermarchaeota in Hydrothermal Sediment.</title>
        <authorList>
            <person name="Zhou Z."/>
            <person name="Liu Y."/>
            <person name="Xu W."/>
            <person name="Pan J."/>
            <person name="Luo Z.H."/>
            <person name="Li M."/>
        </authorList>
    </citation>
    <scope>NUCLEOTIDE SEQUENCE [LARGE SCALE GENOMIC DNA]</scope>
    <source>
        <strain evidence="11">HyVt-577</strain>
    </source>
</reference>
<dbReference type="NCBIfam" id="TIGR00023">
    <property type="entry name" value="glycerol-3-phosphate 1-O-acyltransferase PlsY"/>
    <property type="match status" value="1"/>
</dbReference>
<evidence type="ECO:0000313" key="11">
    <source>
        <dbReference type="EMBL" id="HGY55280.1"/>
    </source>
</evidence>
<keyword evidence="8 10" id="KW-0594">Phospholipid biosynthesis</keyword>
<feature type="transmembrane region" description="Helical" evidence="10">
    <location>
        <begin position="6"/>
        <end position="27"/>
    </location>
</feature>
<keyword evidence="5 10" id="KW-1133">Transmembrane helix</keyword>
<dbReference type="PANTHER" id="PTHR30309:SF0">
    <property type="entry name" value="GLYCEROL-3-PHOSPHATE ACYLTRANSFERASE-RELATED"/>
    <property type="match status" value="1"/>
</dbReference>
<feature type="transmembrane region" description="Helical" evidence="10">
    <location>
        <begin position="55"/>
        <end position="77"/>
    </location>
</feature>
<evidence type="ECO:0000256" key="9">
    <source>
        <dbReference type="ARBA" id="ARBA00023264"/>
    </source>
</evidence>
<sequence>MLEALGILLVSYLFGSFPTAIIAGKLLKNIDIREHGSGNAGATNVFRVLGWKAGLTVLLIDMLKGFIPVFWLAALIYGGDGQYLIYFQILAAVGAIAGHVWTIFAGFKGGKGVGTSAGVFMGLAPVPLVIALVVFIIVVAATRYVSLGSLLAALVFIIVLLMQKYVWMTPVPDVLVYLGAAAVILIWYAHRSNIKRLLQGTENKISFSSSK</sequence>
<dbReference type="GO" id="GO:0008654">
    <property type="term" value="P:phospholipid biosynthetic process"/>
    <property type="evidence" value="ECO:0007669"/>
    <property type="project" value="UniProtKB-UniRule"/>
</dbReference>
<comment type="similarity">
    <text evidence="10">Belongs to the PlsY family.</text>
</comment>
<keyword evidence="7 10" id="KW-0472">Membrane</keyword>
<organism evidence="11">
    <name type="scientific">Caldithrix abyssi</name>
    <dbReference type="NCBI Taxonomy" id="187145"/>
    <lineage>
        <taxon>Bacteria</taxon>
        <taxon>Pseudomonadati</taxon>
        <taxon>Calditrichota</taxon>
        <taxon>Calditrichia</taxon>
        <taxon>Calditrichales</taxon>
        <taxon>Calditrichaceae</taxon>
        <taxon>Caldithrix</taxon>
    </lineage>
</organism>
<keyword evidence="11" id="KW-0012">Acyltransferase</keyword>
<keyword evidence="9 10" id="KW-1208">Phospholipid metabolism</keyword>
<evidence type="ECO:0000256" key="8">
    <source>
        <dbReference type="ARBA" id="ARBA00023209"/>
    </source>
</evidence>
<dbReference type="AlphaFoldDB" id="A0A7V4WUJ9"/>
<keyword evidence="4 10" id="KW-0812">Transmembrane</keyword>
<keyword evidence="2 10" id="KW-0444">Lipid biosynthesis</keyword>
<name>A0A7V4WUJ9_CALAY</name>
<comment type="catalytic activity">
    <reaction evidence="10">
        <text>an acyl phosphate + sn-glycerol 3-phosphate = a 1-acyl-sn-glycero-3-phosphate + phosphate</text>
        <dbReference type="Rhea" id="RHEA:34075"/>
        <dbReference type="ChEBI" id="CHEBI:43474"/>
        <dbReference type="ChEBI" id="CHEBI:57597"/>
        <dbReference type="ChEBI" id="CHEBI:57970"/>
        <dbReference type="ChEBI" id="CHEBI:59918"/>
        <dbReference type="EC" id="2.3.1.275"/>
    </reaction>
</comment>
<feature type="transmembrane region" description="Helical" evidence="10">
    <location>
        <begin position="119"/>
        <end position="138"/>
    </location>
</feature>
<dbReference type="Proteomes" id="UP000885779">
    <property type="component" value="Unassembled WGS sequence"/>
</dbReference>
<evidence type="ECO:0000256" key="4">
    <source>
        <dbReference type="ARBA" id="ARBA00022692"/>
    </source>
</evidence>
<evidence type="ECO:0000256" key="6">
    <source>
        <dbReference type="ARBA" id="ARBA00023098"/>
    </source>
</evidence>
<dbReference type="SMART" id="SM01207">
    <property type="entry name" value="G3P_acyltransf"/>
    <property type="match status" value="1"/>
</dbReference>
<keyword evidence="3 10" id="KW-0808">Transferase</keyword>
<comment type="subunit">
    <text evidence="10">Probably interacts with PlsX.</text>
</comment>
<comment type="caution">
    <text evidence="11">The sequence shown here is derived from an EMBL/GenBank/DDBJ whole genome shotgun (WGS) entry which is preliminary data.</text>
</comment>
<evidence type="ECO:0000256" key="2">
    <source>
        <dbReference type="ARBA" id="ARBA00022516"/>
    </source>
</evidence>
<feature type="transmembrane region" description="Helical" evidence="10">
    <location>
        <begin position="144"/>
        <end position="162"/>
    </location>
</feature>
<dbReference type="UniPathway" id="UPA00085"/>
<keyword evidence="6 10" id="KW-0443">Lipid metabolism</keyword>
<comment type="function">
    <text evidence="10">Catalyzes the transfer of an acyl group from acyl-phosphate (acyl-PO(4)) to glycerol-3-phosphate (G3P) to form lysophosphatidic acid (LPA). This enzyme utilizes acyl-phosphate as fatty acyl donor, but not acyl-CoA or acyl-ACP.</text>
</comment>